<protein>
    <submittedName>
        <fullName evidence="1">Uncharacterized protein</fullName>
    </submittedName>
</protein>
<sequence>MEWNDFCIKIDSMGRFFRDKLHFEYNDEQINYKISEQDYVYTKNDFNTLKNNAEHFSFQPFSILNNYQYESLVDFPDGESRRRLSMNFEERIFNLVIADEENNLSYSFKESSQELLYYVLSSYDNRHLMPRIPSSMLERRCDALDDKSIFNILRLIIRLPFSVCVASHTPINQDKLIKYAKSYLFNFAFNLDLVLKPITEIDDLFPKRNSRSMRRIQNLDELMPPQLTYMSELTEQYYMALASSDPFVKFIGFYHIMEYFYEDVYNEDIFESVKHILQHPGFSSKRKKDVAKIIDIIKKKTRQSKEEFQGSELEALELTIKKFVNIAELNNNLTEYDSDIIEYYNHHQVNFSSGDTIDLHDISNEKLPKKIAARIYKTRNSLVHSKSNDGRILERGIYKPFKDKDELSKEIPLMRLIAETIIINSATSL</sequence>
<dbReference type="EMBL" id="FOIM01000021">
    <property type="protein sequence ID" value="SET95471.1"/>
    <property type="molecule type" value="Genomic_DNA"/>
</dbReference>
<organism evidence="1 2">
    <name type="scientific">Enterocloster lavalensis</name>
    <dbReference type="NCBI Taxonomy" id="460384"/>
    <lineage>
        <taxon>Bacteria</taxon>
        <taxon>Bacillati</taxon>
        <taxon>Bacillota</taxon>
        <taxon>Clostridia</taxon>
        <taxon>Lachnospirales</taxon>
        <taxon>Lachnospiraceae</taxon>
        <taxon>Enterocloster</taxon>
    </lineage>
</organism>
<gene>
    <name evidence="1" type="ORF">SAMN05216313_12131</name>
</gene>
<dbReference type="Proteomes" id="UP000198508">
    <property type="component" value="Unassembled WGS sequence"/>
</dbReference>
<dbReference type="AlphaFoldDB" id="A0A1I0IHB3"/>
<name>A0A1I0IHB3_9FIRM</name>
<proteinExistence type="predicted"/>
<evidence type="ECO:0000313" key="1">
    <source>
        <dbReference type="EMBL" id="SET95471.1"/>
    </source>
</evidence>
<dbReference type="RefSeq" id="WP_007715658.1">
    <property type="nucleotide sequence ID" value="NZ_FOIM01000021.1"/>
</dbReference>
<reference evidence="2" key="1">
    <citation type="submission" date="2016-10" db="EMBL/GenBank/DDBJ databases">
        <authorList>
            <person name="Varghese N."/>
            <person name="Submissions S."/>
        </authorList>
    </citation>
    <scope>NUCLEOTIDE SEQUENCE [LARGE SCALE GENOMIC DNA]</scope>
    <source>
        <strain evidence="2">NLAE-zl-G277</strain>
    </source>
</reference>
<accession>A0A1I0IHB3</accession>
<evidence type="ECO:0000313" key="2">
    <source>
        <dbReference type="Proteomes" id="UP000198508"/>
    </source>
</evidence>
<keyword evidence="2" id="KW-1185">Reference proteome</keyword>